<comment type="caution">
    <text evidence="1">The sequence shown here is derived from an EMBL/GenBank/DDBJ whole genome shotgun (WGS) entry which is preliminary data.</text>
</comment>
<dbReference type="Gene3D" id="3.40.30.10">
    <property type="entry name" value="Glutaredoxin"/>
    <property type="match status" value="1"/>
</dbReference>
<proteinExistence type="predicted"/>
<dbReference type="InterPro" id="IPR010296">
    <property type="entry name" value="DUF899_thioredox"/>
</dbReference>
<protein>
    <submittedName>
        <fullName evidence="1">DUF899 domain-containing protein</fullName>
    </submittedName>
</protein>
<keyword evidence="2" id="KW-1185">Reference proteome</keyword>
<dbReference type="OrthoDB" id="7331188at2"/>
<evidence type="ECO:0000313" key="1">
    <source>
        <dbReference type="EMBL" id="KAA0968219.1"/>
    </source>
</evidence>
<sequence>MVHHAVVSQKEWTQARVSLLEKEKAQTRLRDAIAAERRALPWVKVEKDYSFDTEDGPRSLSDLFDGRSQLIIKHFMFGPEWSEGCTGCSFEMDHFEGAMLHIPHHDLTLVAVSRAPLKELLKFRQRMGWTIPWVSSASSDFNFDFGVSFTEEQRAAGRVVYNYREENFQIDELSGLSVFYKDEDGVVYHTYSTFGRGAEEILTSYMLLDLTPKGRNETGPNHNLTDWVLHHDRYGDNGQVANADRIEAEAGACCKS</sequence>
<accession>A0A5B0DSW4</accession>
<organism evidence="1 2">
    <name type="scientific">Aureimonas fodinaquatilis</name>
    <dbReference type="NCBI Taxonomy" id="2565783"/>
    <lineage>
        <taxon>Bacteria</taxon>
        <taxon>Pseudomonadati</taxon>
        <taxon>Pseudomonadota</taxon>
        <taxon>Alphaproteobacteria</taxon>
        <taxon>Hyphomicrobiales</taxon>
        <taxon>Aurantimonadaceae</taxon>
        <taxon>Aureimonas</taxon>
    </lineage>
</organism>
<dbReference type="SUPFAM" id="SSF52833">
    <property type="entry name" value="Thioredoxin-like"/>
    <property type="match status" value="1"/>
</dbReference>
<gene>
    <name evidence="1" type="ORF">FPY71_18015</name>
</gene>
<dbReference type="AlphaFoldDB" id="A0A5B0DSW4"/>
<name>A0A5B0DSW4_9HYPH</name>
<dbReference type="EMBL" id="VTWH01000006">
    <property type="protein sequence ID" value="KAA0968219.1"/>
    <property type="molecule type" value="Genomic_DNA"/>
</dbReference>
<dbReference type="Proteomes" id="UP000324738">
    <property type="component" value="Unassembled WGS sequence"/>
</dbReference>
<reference evidence="1 2" key="1">
    <citation type="submission" date="2019-08" db="EMBL/GenBank/DDBJ databases">
        <title>Aureimonas fodiniaquatilis sp. nov., isolated from a coal mine wastewater.</title>
        <authorList>
            <person name="Kim W."/>
        </authorList>
    </citation>
    <scope>NUCLEOTIDE SEQUENCE [LARGE SCALE GENOMIC DNA]</scope>
    <source>
        <strain evidence="1 2">CAU 1482</strain>
    </source>
</reference>
<evidence type="ECO:0000313" key="2">
    <source>
        <dbReference type="Proteomes" id="UP000324738"/>
    </source>
</evidence>
<dbReference type="RefSeq" id="WP_149301736.1">
    <property type="nucleotide sequence ID" value="NZ_VTWH01000006.1"/>
</dbReference>
<dbReference type="InterPro" id="IPR036249">
    <property type="entry name" value="Thioredoxin-like_sf"/>
</dbReference>
<dbReference type="Pfam" id="PF05988">
    <property type="entry name" value="DUF899"/>
    <property type="match status" value="1"/>
</dbReference>